<dbReference type="EMBL" id="OD007717">
    <property type="protein sequence ID" value="CAD7414273.1"/>
    <property type="molecule type" value="Genomic_DNA"/>
</dbReference>
<reference evidence="1" key="1">
    <citation type="submission" date="2020-11" db="EMBL/GenBank/DDBJ databases">
        <authorList>
            <person name="Tran Van P."/>
        </authorList>
    </citation>
    <scope>NUCLEOTIDE SEQUENCE</scope>
</reference>
<protein>
    <submittedName>
        <fullName evidence="1">Uncharacterized protein</fullName>
    </submittedName>
</protein>
<gene>
    <name evidence="1" type="ORF">TPSB3V08_LOCUS9567</name>
</gene>
<dbReference type="AlphaFoldDB" id="A0A7R9HAW8"/>
<evidence type="ECO:0000313" key="1">
    <source>
        <dbReference type="EMBL" id="CAD7414273.1"/>
    </source>
</evidence>
<sequence length="132" mass="15277">MEYKNAIHRESVIATELARIWTISGHLKGRREKLKSKVNVVGMRYLRNVFGKARMDRHLNETHEDARKDLGKKEREVIGKISTQVASPAELKPRYVPDTENKNRVVRSNHSLRLKGSNYSLAQPSWYAILHT</sequence>
<organism evidence="1">
    <name type="scientific">Timema poppense</name>
    <name type="common">Walking stick</name>
    <dbReference type="NCBI Taxonomy" id="170557"/>
    <lineage>
        <taxon>Eukaryota</taxon>
        <taxon>Metazoa</taxon>
        <taxon>Ecdysozoa</taxon>
        <taxon>Arthropoda</taxon>
        <taxon>Hexapoda</taxon>
        <taxon>Insecta</taxon>
        <taxon>Pterygota</taxon>
        <taxon>Neoptera</taxon>
        <taxon>Polyneoptera</taxon>
        <taxon>Phasmatodea</taxon>
        <taxon>Timematodea</taxon>
        <taxon>Timematoidea</taxon>
        <taxon>Timematidae</taxon>
        <taxon>Timema</taxon>
    </lineage>
</organism>
<accession>A0A7R9HAW8</accession>
<name>A0A7R9HAW8_TIMPO</name>
<proteinExistence type="predicted"/>